<accession>A0A8S5VF41</accession>
<evidence type="ECO:0000313" key="1">
    <source>
        <dbReference type="EMBL" id="DAG05340.1"/>
    </source>
</evidence>
<protein>
    <submittedName>
        <fullName evidence="1">Uncharacterized protein</fullName>
    </submittedName>
</protein>
<name>A0A8S5VF41_9CAUD</name>
<reference evidence="1" key="1">
    <citation type="journal article" date="2021" name="Proc. Natl. Acad. Sci. U.S.A.">
        <title>A Catalog of Tens of Thousands of Viruses from Human Metagenomes Reveals Hidden Associations with Chronic Diseases.</title>
        <authorList>
            <person name="Tisza M.J."/>
            <person name="Buck C.B."/>
        </authorList>
    </citation>
    <scope>NUCLEOTIDE SEQUENCE</scope>
    <source>
        <strain evidence="1">CtF2K4</strain>
    </source>
</reference>
<sequence>MFDGTKGWQCEDYDFDEVIDAALDIDFEYEGHEYTINPCRIPGKVLIIKIPENEIIKTFESKEDFYAGKLFGKSMKEIIDDYVITWIS</sequence>
<organism evidence="1">
    <name type="scientific">Siphoviridae sp. ctF2K4</name>
    <dbReference type="NCBI Taxonomy" id="2825401"/>
    <lineage>
        <taxon>Viruses</taxon>
        <taxon>Duplodnaviria</taxon>
        <taxon>Heunggongvirae</taxon>
        <taxon>Uroviricota</taxon>
        <taxon>Caudoviricetes</taxon>
    </lineage>
</organism>
<dbReference type="EMBL" id="BK016256">
    <property type="protein sequence ID" value="DAG05340.1"/>
    <property type="molecule type" value="Genomic_DNA"/>
</dbReference>
<proteinExistence type="predicted"/>